<keyword evidence="2" id="KW-0732">Signal</keyword>
<proteinExistence type="predicted"/>
<feature type="region of interest" description="Disordered" evidence="1">
    <location>
        <begin position="184"/>
        <end position="209"/>
    </location>
</feature>
<name>A0AAJ0FNS5_9HYPO</name>
<evidence type="ECO:0000256" key="2">
    <source>
        <dbReference type="SAM" id="SignalP"/>
    </source>
</evidence>
<protein>
    <submittedName>
        <fullName evidence="3">Uncharacterized protein</fullName>
    </submittedName>
</protein>
<accession>A0AAJ0FNS5</accession>
<feature type="chain" id="PRO_5042487645" evidence="2">
    <location>
        <begin position="25"/>
        <end position="229"/>
    </location>
</feature>
<dbReference type="AlphaFoldDB" id="A0AAJ0FNS5"/>
<evidence type="ECO:0000256" key="1">
    <source>
        <dbReference type="SAM" id="MobiDB-lite"/>
    </source>
</evidence>
<evidence type="ECO:0000313" key="3">
    <source>
        <dbReference type="EMBL" id="KAK2591117.1"/>
    </source>
</evidence>
<organism evidence="3 4">
    <name type="scientific">Conoideocrella luteorostrata</name>
    <dbReference type="NCBI Taxonomy" id="1105319"/>
    <lineage>
        <taxon>Eukaryota</taxon>
        <taxon>Fungi</taxon>
        <taxon>Dikarya</taxon>
        <taxon>Ascomycota</taxon>
        <taxon>Pezizomycotina</taxon>
        <taxon>Sordariomycetes</taxon>
        <taxon>Hypocreomycetidae</taxon>
        <taxon>Hypocreales</taxon>
        <taxon>Clavicipitaceae</taxon>
        <taxon>Conoideocrella</taxon>
    </lineage>
</organism>
<feature type="signal peptide" evidence="2">
    <location>
        <begin position="1"/>
        <end position="24"/>
    </location>
</feature>
<dbReference type="Proteomes" id="UP001251528">
    <property type="component" value="Unassembled WGS sequence"/>
</dbReference>
<reference evidence="3" key="1">
    <citation type="submission" date="2023-06" db="EMBL/GenBank/DDBJ databases">
        <title>Conoideocrella luteorostrata (Hypocreales: Clavicipitaceae), a potential biocontrol fungus for elongate hemlock scale in United States Christmas tree production areas.</title>
        <authorList>
            <person name="Barrett H."/>
            <person name="Lovett B."/>
            <person name="Macias A.M."/>
            <person name="Stajich J.E."/>
            <person name="Kasson M.T."/>
        </authorList>
    </citation>
    <scope>NUCLEOTIDE SEQUENCE</scope>
    <source>
        <strain evidence="3">ARSEF 14590</strain>
    </source>
</reference>
<gene>
    <name evidence="3" type="ORF">QQS21_011205</name>
</gene>
<sequence length="229" mass="23638">MSPKHPILAHAFFILSLALPFSAAQIDSCQNACNSYNSILVSCNRDAAQQSVYNSCVCNSGNFGVYVDQCIACEGASSKPAKFKQTCKSVPPDCTTACQGFGIILQGCGSTSSAGFGNCVCSAAYDQRSPNTFNQDFVDCVTCENGGGNAAYWEAFCCKTTGNCNGMSAEASAAMVSISASKGGGASKTSPAPGPVSTSPNPTPGLAATPPVDRRLWSLAGLFLFVLLR</sequence>
<dbReference type="EMBL" id="JASWJB010000363">
    <property type="protein sequence ID" value="KAK2591117.1"/>
    <property type="molecule type" value="Genomic_DNA"/>
</dbReference>
<keyword evidence="4" id="KW-1185">Reference proteome</keyword>
<comment type="caution">
    <text evidence="3">The sequence shown here is derived from an EMBL/GenBank/DDBJ whole genome shotgun (WGS) entry which is preliminary data.</text>
</comment>
<evidence type="ECO:0000313" key="4">
    <source>
        <dbReference type="Proteomes" id="UP001251528"/>
    </source>
</evidence>